<comment type="subcellular location">
    <subcellularLocation>
        <location evidence="1">Cell membrane</location>
        <topology evidence="1">Single-pass type II membrane protein</topology>
    </subcellularLocation>
</comment>
<dbReference type="OrthoDB" id="6475849at2759"/>
<comment type="caution">
    <text evidence="4">The sequence shown here is derived from an EMBL/GenBank/DDBJ whole genome shotgun (WGS) entry which is preliminary data.</text>
</comment>
<dbReference type="PANTHER" id="PTHR11733">
    <property type="entry name" value="ZINC METALLOPROTEASE FAMILY M13 NEPRILYSIN-RELATED"/>
    <property type="match status" value="1"/>
</dbReference>
<proteinExistence type="inferred from homology"/>
<accession>A0A6A4JK26</accession>
<reference evidence="4" key="1">
    <citation type="journal article" date="2021" name="Mol. Ecol. Resour.">
        <title>Apolygus lucorum genome provides insights into omnivorousness and mesophyll feeding.</title>
        <authorList>
            <person name="Liu Y."/>
            <person name="Liu H."/>
            <person name="Wang H."/>
            <person name="Huang T."/>
            <person name="Liu B."/>
            <person name="Yang B."/>
            <person name="Yin L."/>
            <person name="Li B."/>
            <person name="Zhang Y."/>
            <person name="Zhang S."/>
            <person name="Jiang F."/>
            <person name="Zhang X."/>
            <person name="Ren Y."/>
            <person name="Wang B."/>
            <person name="Wang S."/>
            <person name="Lu Y."/>
            <person name="Wu K."/>
            <person name="Fan W."/>
            <person name="Wang G."/>
        </authorList>
    </citation>
    <scope>NUCLEOTIDE SEQUENCE</scope>
    <source>
        <strain evidence="4">12Hb</strain>
    </source>
</reference>
<dbReference type="GO" id="GO:0004222">
    <property type="term" value="F:metalloendopeptidase activity"/>
    <property type="evidence" value="ECO:0007669"/>
    <property type="project" value="InterPro"/>
</dbReference>
<comment type="similarity">
    <text evidence="2">Belongs to the peptidase M13 family.</text>
</comment>
<feature type="domain" description="Peptidase M13 N-terminal" evidence="3">
    <location>
        <begin position="109"/>
        <end position="532"/>
    </location>
</feature>
<evidence type="ECO:0000259" key="3">
    <source>
        <dbReference type="Pfam" id="PF05649"/>
    </source>
</evidence>
<evidence type="ECO:0000256" key="2">
    <source>
        <dbReference type="ARBA" id="ARBA00007357"/>
    </source>
</evidence>
<dbReference type="PANTHER" id="PTHR11733:SF241">
    <property type="entry name" value="GH26575P-RELATED"/>
    <property type="match status" value="1"/>
</dbReference>
<sequence length="582" mass="66308">MEQSNGSAQFPRTASNDNSVWTVEGSQHQLAPTISKSENISLFSKLSRKRLESYLTASLFTLLLLLVALLITIYLVTSTSVIFSKVCYSPDCIRSAANLLESMNATAKPCDNFFKYACGRWRTNHAGPEPYWTNSWFIDRAAIQKRDVIEFLSRENSDDDPGGVKDARKVYKACINLESQEETGVEYLWSLLDQIGLPRNPFNKTFTPNPWVETLARTRRYLAMNLFIGASVMPSIANSTLNQLTLSTPDTDDALPGWNWERRKFYSELKKKMSEDEEDEDGNDATAVSWVKYGSRLISYLVEETGDQVEESDFLIASDTILQIIRNISAIQESENVTGSLLNEVPVEMNLADVQTLIDEASASGDSKLNLESYFDVLFSEFSELEVNFTQDKLLVYKKPYYPLIAEYLESLEDSDINLYIWWNVVYTLASHTNEDLKLVKENFVRKIIGDFPVETRSSVCMQTVYTLMSPALGFFLTQRIEQTRINKVHSMIGDIRQAFISYIRKLTWMDGKTKSASIDKLNNFNVFVGFPEWMKNRTEFDGLFVNVTLAEDEHFHNVANLLDATMVSFLESLRTTNDHST</sequence>
<protein>
    <recommendedName>
        <fullName evidence="3">Peptidase M13 N-terminal domain-containing protein</fullName>
    </recommendedName>
</protein>
<dbReference type="Pfam" id="PF05649">
    <property type="entry name" value="Peptidase_M13_N"/>
    <property type="match status" value="1"/>
</dbReference>
<dbReference type="SUPFAM" id="SSF55486">
    <property type="entry name" value="Metalloproteases ('zincins'), catalytic domain"/>
    <property type="match status" value="1"/>
</dbReference>
<evidence type="ECO:0000313" key="4">
    <source>
        <dbReference type="EMBL" id="KAF6212360.1"/>
    </source>
</evidence>
<keyword evidence="5" id="KW-1185">Reference proteome</keyword>
<evidence type="ECO:0000313" key="5">
    <source>
        <dbReference type="Proteomes" id="UP000466442"/>
    </source>
</evidence>
<dbReference type="Gene3D" id="3.40.390.10">
    <property type="entry name" value="Collagenase (Catalytic Domain)"/>
    <property type="match status" value="1"/>
</dbReference>
<dbReference type="InterPro" id="IPR008753">
    <property type="entry name" value="Peptidase_M13_N"/>
</dbReference>
<organism evidence="4 5">
    <name type="scientific">Apolygus lucorum</name>
    <name type="common">Small green plant bug</name>
    <name type="synonym">Lygocoris lucorum</name>
    <dbReference type="NCBI Taxonomy" id="248454"/>
    <lineage>
        <taxon>Eukaryota</taxon>
        <taxon>Metazoa</taxon>
        <taxon>Ecdysozoa</taxon>
        <taxon>Arthropoda</taxon>
        <taxon>Hexapoda</taxon>
        <taxon>Insecta</taxon>
        <taxon>Pterygota</taxon>
        <taxon>Neoptera</taxon>
        <taxon>Paraneoptera</taxon>
        <taxon>Hemiptera</taxon>
        <taxon>Heteroptera</taxon>
        <taxon>Panheteroptera</taxon>
        <taxon>Cimicomorpha</taxon>
        <taxon>Miridae</taxon>
        <taxon>Mirini</taxon>
        <taxon>Apolygus</taxon>
    </lineage>
</organism>
<name>A0A6A4JK26_APOLU</name>
<dbReference type="EMBL" id="WIXP02000004">
    <property type="protein sequence ID" value="KAF6212360.1"/>
    <property type="molecule type" value="Genomic_DNA"/>
</dbReference>
<gene>
    <name evidence="4" type="ORF">GE061_012882</name>
</gene>
<dbReference type="Proteomes" id="UP000466442">
    <property type="component" value="Unassembled WGS sequence"/>
</dbReference>
<dbReference type="InterPro" id="IPR024079">
    <property type="entry name" value="MetalloPept_cat_dom_sf"/>
</dbReference>
<dbReference type="PROSITE" id="PS51885">
    <property type="entry name" value="NEPRILYSIN"/>
    <property type="match status" value="1"/>
</dbReference>
<dbReference type="GO" id="GO:0005886">
    <property type="term" value="C:plasma membrane"/>
    <property type="evidence" value="ECO:0007669"/>
    <property type="project" value="UniProtKB-SubCell"/>
</dbReference>
<dbReference type="InterPro" id="IPR042089">
    <property type="entry name" value="Peptidase_M13_dom_2"/>
</dbReference>
<dbReference type="GO" id="GO:0016485">
    <property type="term" value="P:protein processing"/>
    <property type="evidence" value="ECO:0007669"/>
    <property type="project" value="TreeGrafter"/>
</dbReference>
<dbReference type="Gene3D" id="1.10.1380.10">
    <property type="entry name" value="Neutral endopeptidase , domain2"/>
    <property type="match status" value="1"/>
</dbReference>
<dbReference type="AlphaFoldDB" id="A0A6A4JK26"/>
<evidence type="ECO:0000256" key="1">
    <source>
        <dbReference type="ARBA" id="ARBA00004401"/>
    </source>
</evidence>
<dbReference type="InterPro" id="IPR000718">
    <property type="entry name" value="Peptidase_M13"/>
</dbReference>